<feature type="signal peptide" evidence="2">
    <location>
        <begin position="1"/>
        <end position="19"/>
    </location>
</feature>
<name>A0A6N9NFX1_9FLAO</name>
<dbReference type="EMBL" id="WWNE01000003">
    <property type="protein sequence ID" value="NBG64692.1"/>
    <property type="molecule type" value="Genomic_DNA"/>
</dbReference>
<sequence length="90" mass="9926">MKKVIFVAAMLSFSIIAVGQNQNPSEASQKVVEDSWAKAAKEKAANDEAVAKQRKAEEERRNEEKSRAIDDLIKEVDAEKPKSSGKVVPQ</sequence>
<feature type="region of interest" description="Disordered" evidence="1">
    <location>
        <begin position="42"/>
        <end position="90"/>
    </location>
</feature>
<dbReference type="RefSeq" id="WP_160631101.1">
    <property type="nucleotide sequence ID" value="NZ_WWNE01000003.1"/>
</dbReference>
<protein>
    <submittedName>
        <fullName evidence="3">Uncharacterized protein</fullName>
    </submittedName>
</protein>
<evidence type="ECO:0000256" key="1">
    <source>
        <dbReference type="SAM" id="MobiDB-lite"/>
    </source>
</evidence>
<gene>
    <name evidence="3" type="ORF">GQN54_01095</name>
</gene>
<evidence type="ECO:0000313" key="4">
    <source>
        <dbReference type="Proteomes" id="UP000470771"/>
    </source>
</evidence>
<keyword evidence="2" id="KW-0732">Signal</keyword>
<comment type="caution">
    <text evidence="3">The sequence shown here is derived from an EMBL/GenBank/DDBJ whole genome shotgun (WGS) entry which is preliminary data.</text>
</comment>
<feature type="compositionally biased region" description="Basic and acidic residues" evidence="1">
    <location>
        <begin position="42"/>
        <end position="82"/>
    </location>
</feature>
<feature type="chain" id="PRO_5026663765" evidence="2">
    <location>
        <begin position="20"/>
        <end position="90"/>
    </location>
</feature>
<reference evidence="3 4" key="1">
    <citation type="submission" date="2019-12" db="EMBL/GenBank/DDBJ databases">
        <authorList>
            <person name="Zhao J."/>
        </authorList>
    </citation>
    <scope>NUCLEOTIDE SEQUENCE [LARGE SCALE GENOMIC DNA]</scope>
    <source>
        <strain evidence="3 4">S-15</strain>
    </source>
</reference>
<evidence type="ECO:0000256" key="2">
    <source>
        <dbReference type="SAM" id="SignalP"/>
    </source>
</evidence>
<evidence type="ECO:0000313" key="3">
    <source>
        <dbReference type="EMBL" id="NBG64692.1"/>
    </source>
</evidence>
<dbReference type="Proteomes" id="UP000470771">
    <property type="component" value="Unassembled WGS sequence"/>
</dbReference>
<accession>A0A6N9NFX1</accession>
<organism evidence="3 4">
    <name type="scientific">Acidiluteibacter ferrifornacis</name>
    <dbReference type="NCBI Taxonomy" id="2692424"/>
    <lineage>
        <taxon>Bacteria</taxon>
        <taxon>Pseudomonadati</taxon>
        <taxon>Bacteroidota</taxon>
        <taxon>Flavobacteriia</taxon>
        <taxon>Flavobacteriales</taxon>
        <taxon>Cryomorphaceae</taxon>
        <taxon>Acidiluteibacter</taxon>
    </lineage>
</organism>
<keyword evidence="4" id="KW-1185">Reference proteome</keyword>
<proteinExistence type="predicted"/>
<dbReference type="AlphaFoldDB" id="A0A6N9NFX1"/>